<dbReference type="HOGENOM" id="CLU_1243659_0_0_7"/>
<name>B8FBB5_DESAL</name>
<evidence type="ECO:0000259" key="3">
    <source>
        <dbReference type="PROSITE" id="PS01031"/>
    </source>
</evidence>
<accession>B8FBB5</accession>
<dbReference type="AlphaFoldDB" id="B8FBB5"/>
<feature type="domain" description="SHSP" evidence="3">
    <location>
        <begin position="121"/>
        <end position="222"/>
    </location>
</feature>
<dbReference type="EMBL" id="CP001322">
    <property type="protein sequence ID" value="ACL04559.1"/>
    <property type="molecule type" value="Genomic_DNA"/>
</dbReference>
<dbReference type="SUPFAM" id="SSF49764">
    <property type="entry name" value="HSP20-like chaperones"/>
    <property type="match status" value="1"/>
</dbReference>
<keyword evidence="5" id="KW-1185">Reference proteome</keyword>
<proteinExistence type="inferred from homology"/>
<dbReference type="CDD" id="cd06464">
    <property type="entry name" value="ACD_sHsps-like"/>
    <property type="match status" value="1"/>
</dbReference>
<dbReference type="Pfam" id="PF00011">
    <property type="entry name" value="HSP20"/>
    <property type="match status" value="1"/>
</dbReference>
<dbReference type="Proteomes" id="UP000000739">
    <property type="component" value="Chromosome"/>
</dbReference>
<sequence length="222" mass="24990">MELEKKYTLAKVGVLALLVVCVLLGAALLKDKDEPIRIDDLSAPAMPKSLESFSKSFSKEFKQGQDQAFDMLDKFFDEGFFKDNSDPFQKMEQMRRDIHKKLEKGLQGPFDDSWGDWYDARFTGHDSFSMSMEDKAHAYEYKISIPNRSSQDLKVDVTKDGIQISGTLNKVVEKKNADGEVTARQEVASTISQRFSLPDDANYGSAKITNGDDQIIITVPKV</sequence>
<organism evidence="4 5">
    <name type="scientific">Desulfatibacillum aliphaticivorans</name>
    <dbReference type="NCBI Taxonomy" id="218208"/>
    <lineage>
        <taxon>Bacteria</taxon>
        <taxon>Pseudomonadati</taxon>
        <taxon>Thermodesulfobacteriota</taxon>
        <taxon>Desulfobacteria</taxon>
        <taxon>Desulfobacterales</taxon>
        <taxon>Desulfatibacillaceae</taxon>
        <taxon>Desulfatibacillum</taxon>
    </lineage>
</organism>
<comment type="similarity">
    <text evidence="1 2">Belongs to the small heat shock protein (HSP20) family.</text>
</comment>
<dbReference type="RefSeq" id="WP_015947629.1">
    <property type="nucleotide sequence ID" value="NC_011768.1"/>
</dbReference>
<dbReference type="PROSITE" id="PS01031">
    <property type="entry name" value="SHSP"/>
    <property type="match status" value="1"/>
</dbReference>
<evidence type="ECO:0000256" key="1">
    <source>
        <dbReference type="PROSITE-ProRule" id="PRU00285"/>
    </source>
</evidence>
<protein>
    <recommendedName>
        <fullName evidence="3">SHSP domain-containing protein</fullName>
    </recommendedName>
</protein>
<reference evidence="4 5" key="1">
    <citation type="journal article" date="2012" name="Environ. Microbiol.">
        <title>The genome sequence of Desulfatibacillum alkenivorans AK-01: a blueprint for anaerobic alkane oxidation.</title>
        <authorList>
            <person name="Callaghan A.V."/>
            <person name="Morris B.E."/>
            <person name="Pereira I.A."/>
            <person name="McInerney M.J."/>
            <person name="Austin R.N."/>
            <person name="Groves J.T."/>
            <person name="Kukor J.J."/>
            <person name="Suflita J.M."/>
            <person name="Young L.Y."/>
            <person name="Zylstra G.J."/>
            <person name="Wawrik B."/>
        </authorList>
    </citation>
    <scope>NUCLEOTIDE SEQUENCE [LARGE SCALE GENOMIC DNA]</scope>
    <source>
        <strain evidence="4 5">AK-01</strain>
    </source>
</reference>
<gene>
    <name evidence="4" type="ordered locus">Dalk_2869</name>
</gene>
<dbReference type="InterPro" id="IPR002068">
    <property type="entry name" value="A-crystallin/Hsp20_dom"/>
</dbReference>
<dbReference type="InterPro" id="IPR008978">
    <property type="entry name" value="HSP20-like_chaperone"/>
</dbReference>
<dbReference type="KEGG" id="dal:Dalk_2869"/>
<dbReference type="Gene3D" id="2.60.40.790">
    <property type="match status" value="1"/>
</dbReference>
<evidence type="ECO:0000313" key="4">
    <source>
        <dbReference type="EMBL" id="ACL04559.1"/>
    </source>
</evidence>
<dbReference type="eggNOG" id="COG0071">
    <property type="taxonomic scope" value="Bacteria"/>
</dbReference>
<evidence type="ECO:0000256" key="2">
    <source>
        <dbReference type="RuleBase" id="RU003616"/>
    </source>
</evidence>
<evidence type="ECO:0000313" key="5">
    <source>
        <dbReference type="Proteomes" id="UP000000739"/>
    </source>
</evidence>